<proteinExistence type="predicted"/>
<dbReference type="Proteomes" id="UP000628079">
    <property type="component" value="Unassembled WGS sequence"/>
</dbReference>
<gene>
    <name evidence="1" type="ORF">GCM10011314_26000</name>
</gene>
<organism evidence="1 2">
    <name type="scientific">Knoellia flava</name>
    <dbReference type="NCBI Taxonomy" id="913969"/>
    <lineage>
        <taxon>Bacteria</taxon>
        <taxon>Bacillati</taxon>
        <taxon>Actinomycetota</taxon>
        <taxon>Actinomycetes</taxon>
        <taxon>Micrococcales</taxon>
        <taxon>Intrasporangiaceae</taxon>
        <taxon>Knoellia</taxon>
    </lineage>
</organism>
<dbReference type="InterPro" id="IPR054206">
    <property type="entry name" value="DUF6912"/>
</dbReference>
<dbReference type="EMBL" id="BMEA01000002">
    <property type="protein sequence ID" value="GGB85108.1"/>
    <property type="molecule type" value="Genomic_DNA"/>
</dbReference>
<evidence type="ECO:0000313" key="2">
    <source>
        <dbReference type="Proteomes" id="UP000628079"/>
    </source>
</evidence>
<accession>A0A8H9KT34</accession>
<dbReference type="Pfam" id="PF21853">
    <property type="entry name" value="DUF6912"/>
    <property type="match status" value="1"/>
</dbReference>
<comment type="caution">
    <text evidence="1">The sequence shown here is derived from an EMBL/GenBank/DDBJ whole genome shotgun (WGS) entry which is preliminary data.</text>
</comment>
<reference evidence="1" key="2">
    <citation type="submission" date="2020-09" db="EMBL/GenBank/DDBJ databases">
        <authorList>
            <person name="Sun Q."/>
            <person name="Zhou Y."/>
        </authorList>
    </citation>
    <scope>NUCLEOTIDE SEQUENCE</scope>
    <source>
        <strain evidence="1">CGMCC 1.10749</strain>
    </source>
</reference>
<name>A0A8H9KT34_9MICO</name>
<dbReference type="AlphaFoldDB" id="A0A8H9KT34"/>
<dbReference type="RefSeq" id="WP_188450444.1">
    <property type="nucleotide sequence ID" value="NZ_BMEA01000002.1"/>
</dbReference>
<evidence type="ECO:0000313" key="1">
    <source>
        <dbReference type="EMBL" id="GGB85108.1"/>
    </source>
</evidence>
<protein>
    <submittedName>
        <fullName evidence="1">Uncharacterized protein</fullName>
    </submittedName>
</protein>
<reference evidence="1" key="1">
    <citation type="journal article" date="2014" name="Int. J. Syst. Evol. Microbiol.">
        <title>Complete genome sequence of Corynebacterium casei LMG S-19264T (=DSM 44701T), isolated from a smear-ripened cheese.</title>
        <authorList>
            <consortium name="US DOE Joint Genome Institute (JGI-PGF)"/>
            <person name="Walter F."/>
            <person name="Albersmeier A."/>
            <person name="Kalinowski J."/>
            <person name="Ruckert C."/>
        </authorList>
    </citation>
    <scope>NUCLEOTIDE SEQUENCE</scope>
    <source>
        <strain evidence="1">CGMCC 1.10749</strain>
    </source>
</reference>
<sequence>MPLVRVYLPLDAGALDTLRRTGEVGPAPVAGHTAVAPSARPGLGNDDEEREYAAWSAAATDAAALAQRGERRVVASADVDAAVVNATTEDGTTVELDSVVALPRIASFHIDEEPGGEVADLLWYDVTELDDVIRLVRGDEPTT</sequence>